<gene>
    <name evidence="2" type="ORF">LR48_Vigan02g086900</name>
</gene>
<dbReference type="Gramene" id="KOM34719">
    <property type="protein sequence ID" value="KOM34719"/>
    <property type="gene ID" value="LR48_Vigan02g086900"/>
</dbReference>
<evidence type="ECO:0000313" key="3">
    <source>
        <dbReference type="Proteomes" id="UP000053144"/>
    </source>
</evidence>
<protein>
    <submittedName>
        <fullName evidence="2">Uncharacterized protein</fullName>
    </submittedName>
</protein>
<dbReference type="AlphaFoldDB" id="A0A0L9TX09"/>
<reference evidence="3" key="1">
    <citation type="journal article" date="2015" name="Proc. Natl. Acad. Sci. U.S.A.">
        <title>Genome sequencing of adzuki bean (Vigna angularis) provides insight into high starch and low fat accumulation and domestication.</title>
        <authorList>
            <person name="Yang K."/>
            <person name="Tian Z."/>
            <person name="Chen C."/>
            <person name="Luo L."/>
            <person name="Zhao B."/>
            <person name="Wang Z."/>
            <person name="Yu L."/>
            <person name="Li Y."/>
            <person name="Sun Y."/>
            <person name="Li W."/>
            <person name="Chen Y."/>
            <person name="Li Y."/>
            <person name="Zhang Y."/>
            <person name="Ai D."/>
            <person name="Zhao J."/>
            <person name="Shang C."/>
            <person name="Ma Y."/>
            <person name="Wu B."/>
            <person name="Wang M."/>
            <person name="Gao L."/>
            <person name="Sun D."/>
            <person name="Zhang P."/>
            <person name="Guo F."/>
            <person name="Wang W."/>
            <person name="Li Y."/>
            <person name="Wang J."/>
            <person name="Varshney R.K."/>
            <person name="Wang J."/>
            <person name="Ling H.Q."/>
            <person name="Wan P."/>
        </authorList>
    </citation>
    <scope>NUCLEOTIDE SEQUENCE</scope>
    <source>
        <strain evidence="3">cv. Jingnong 6</strain>
    </source>
</reference>
<dbReference type="EMBL" id="CM003372">
    <property type="protein sequence ID" value="KOM34719.1"/>
    <property type="molecule type" value="Genomic_DNA"/>
</dbReference>
<organism evidence="2 3">
    <name type="scientific">Phaseolus angularis</name>
    <name type="common">Azuki bean</name>
    <name type="synonym">Vigna angularis</name>
    <dbReference type="NCBI Taxonomy" id="3914"/>
    <lineage>
        <taxon>Eukaryota</taxon>
        <taxon>Viridiplantae</taxon>
        <taxon>Streptophyta</taxon>
        <taxon>Embryophyta</taxon>
        <taxon>Tracheophyta</taxon>
        <taxon>Spermatophyta</taxon>
        <taxon>Magnoliopsida</taxon>
        <taxon>eudicotyledons</taxon>
        <taxon>Gunneridae</taxon>
        <taxon>Pentapetalae</taxon>
        <taxon>rosids</taxon>
        <taxon>fabids</taxon>
        <taxon>Fabales</taxon>
        <taxon>Fabaceae</taxon>
        <taxon>Papilionoideae</taxon>
        <taxon>50 kb inversion clade</taxon>
        <taxon>NPAAA clade</taxon>
        <taxon>indigoferoid/millettioid clade</taxon>
        <taxon>Phaseoleae</taxon>
        <taxon>Vigna</taxon>
    </lineage>
</organism>
<dbReference type="Proteomes" id="UP000053144">
    <property type="component" value="Chromosome 2"/>
</dbReference>
<accession>A0A0L9TX09</accession>
<sequence length="142" mass="15795">MKKTVDDEEDNCGKVEKTQNGESVSGSSICVSGYMRLRKAMAKRIRVAQPLFGFWEVRRGRCSADSVAEGIFGSLQLLHFASSVEVIGALMVDEGGRCNTHEWVKLSVTMATQWTKEDDGQTTRCREECRCVVNVVKENLEG</sequence>
<evidence type="ECO:0000256" key="1">
    <source>
        <dbReference type="SAM" id="MobiDB-lite"/>
    </source>
</evidence>
<proteinExistence type="predicted"/>
<evidence type="ECO:0000313" key="2">
    <source>
        <dbReference type="EMBL" id="KOM34719.1"/>
    </source>
</evidence>
<feature type="compositionally biased region" description="Acidic residues" evidence="1">
    <location>
        <begin position="1"/>
        <end position="10"/>
    </location>
</feature>
<name>A0A0L9TX09_PHAAN</name>
<feature type="region of interest" description="Disordered" evidence="1">
    <location>
        <begin position="1"/>
        <end position="25"/>
    </location>
</feature>